<gene>
    <name evidence="2" type="ORF">DK427_25270</name>
</gene>
<dbReference type="AlphaFoldDB" id="A0A2U8VXY4"/>
<evidence type="ECO:0000313" key="3">
    <source>
        <dbReference type="Proteomes" id="UP000246058"/>
    </source>
</evidence>
<evidence type="ECO:0000313" key="2">
    <source>
        <dbReference type="EMBL" id="AWN38629.1"/>
    </source>
</evidence>
<sequence>MRARLTFSVILSALLLTPAAAIDEADRTAARGVITRQVEAFGRDDAATAYDQAAPGIRTLFPTPEVFLGMVRTNYAPVYRHRTFVFGTAEDSGGTGLLQSVAIQDIYGVDWTAEYSLERQSNGQWRIAGCRLTKSPGTNL</sequence>
<dbReference type="Pfam" id="PF16156">
    <property type="entry name" value="DUF4864"/>
    <property type="match status" value="1"/>
</dbReference>
<accession>A0A2U8VXY4</accession>
<keyword evidence="3" id="KW-1185">Reference proteome</keyword>
<organism evidence="2 3">
    <name type="scientific">Methylobacterium radiodurans</name>
    <dbReference type="NCBI Taxonomy" id="2202828"/>
    <lineage>
        <taxon>Bacteria</taxon>
        <taxon>Pseudomonadati</taxon>
        <taxon>Pseudomonadota</taxon>
        <taxon>Alphaproteobacteria</taxon>
        <taxon>Hyphomicrobiales</taxon>
        <taxon>Methylobacteriaceae</taxon>
        <taxon>Methylobacterium</taxon>
    </lineage>
</organism>
<dbReference type="KEGG" id="meti:DK427_25270"/>
<dbReference type="RefSeq" id="WP_109953785.1">
    <property type="nucleotide sequence ID" value="NZ_CP029551.1"/>
</dbReference>
<evidence type="ECO:0000256" key="1">
    <source>
        <dbReference type="SAM" id="SignalP"/>
    </source>
</evidence>
<dbReference type="InterPro" id="IPR032347">
    <property type="entry name" value="DUF4864"/>
</dbReference>
<proteinExistence type="predicted"/>
<feature type="signal peptide" evidence="1">
    <location>
        <begin position="1"/>
        <end position="21"/>
    </location>
</feature>
<reference evidence="2 3" key="1">
    <citation type="submission" date="2018-05" db="EMBL/GenBank/DDBJ databases">
        <title>Complete Genome Sequence of Methylobacterium sp. 17Sr1-43.</title>
        <authorList>
            <person name="Srinivasan S."/>
        </authorList>
    </citation>
    <scope>NUCLEOTIDE SEQUENCE [LARGE SCALE GENOMIC DNA]</scope>
    <source>
        <strain evidence="2 3">17Sr1-43</strain>
    </source>
</reference>
<dbReference type="Proteomes" id="UP000246058">
    <property type="component" value="Chromosome"/>
</dbReference>
<protein>
    <submittedName>
        <fullName evidence="2">DUF4864 domain-containing protein</fullName>
    </submittedName>
</protein>
<keyword evidence="1" id="KW-0732">Signal</keyword>
<dbReference type="OrthoDB" id="9130422at2"/>
<name>A0A2U8VXY4_9HYPH</name>
<feature type="chain" id="PRO_5015835782" evidence="1">
    <location>
        <begin position="22"/>
        <end position="140"/>
    </location>
</feature>
<dbReference type="EMBL" id="CP029551">
    <property type="protein sequence ID" value="AWN38629.1"/>
    <property type="molecule type" value="Genomic_DNA"/>
</dbReference>